<feature type="chain" id="PRO_5040778361" description="Peptidase inhibitor family I36" evidence="1">
    <location>
        <begin position="28"/>
        <end position="129"/>
    </location>
</feature>
<gene>
    <name evidence="2" type="ORF">Aglo03_24520</name>
</gene>
<evidence type="ECO:0000313" key="2">
    <source>
        <dbReference type="EMBL" id="GLW91636.1"/>
    </source>
</evidence>
<dbReference type="EMBL" id="BSSD01000003">
    <property type="protein sequence ID" value="GLW91636.1"/>
    <property type="molecule type" value="Genomic_DNA"/>
</dbReference>
<dbReference type="AlphaFoldDB" id="A0A9W6QIC7"/>
<protein>
    <recommendedName>
        <fullName evidence="4">Peptidase inhibitor family I36</fullName>
    </recommendedName>
</protein>
<accession>A0A9W6QIC7</accession>
<evidence type="ECO:0008006" key="4">
    <source>
        <dbReference type="Google" id="ProtNLM"/>
    </source>
</evidence>
<keyword evidence="1" id="KW-0732">Signal</keyword>
<keyword evidence="3" id="KW-1185">Reference proteome</keyword>
<comment type="caution">
    <text evidence="2">The sequence shown here is derived from an EMBL/GenBank/DDBJ whole genome shotgun (WGS) entry which is preliminary data.</text>
</comment>
<evidence type="ECO:0000313" key="3">
    <source>
        <dbReference type="Proteomes" id="UP001165042"/>
    </source>
</evidence>
<reference evidence="2" key="1">
    <citation type="submission" date="2023-02" db="EMBL/GenBank/DDBJ databases">
        <title>Actinokineospora globicatena NBRC 15670.</title>
        <authorList>
            <person name="Ichikawa N."/>
            <person name="Sato H."/>
            <person name="Tonouchi N."/>
        </authorList>
    </citation>
    <scope>NUCLEOTIDE SEQUENCE</scope>
    <source>
        <strain evidence="2">NBRC 15670</strain>
    </source>
</reference>
<evidence type="ECO:0000256" key="1">
    <source>
        <dbReference type="SAM" id="SignalP"/>
    </source>
</evidence>
<proteinExistence type="predicted"/>
<dbReference type="Proteomes" id="UP001165042">
    <property type="component" value="Unassembled WGS sequence"/>
</dbReference>
<sequence>MRIKLRAAALAAAMIGFAIGAAPVASAVNCSLGQYCIHENVDFGGSTCYFTGDDYNYTNDNCGGLNADNITSSYSNYARQANFDDIYGYRHVNNTADTLWYATRGTFRSWVSPCNAEPCNDQASGHKWV</sequence>
<dbReference type="RefSeq" id="WP_285610455.1">
    <property type="nucleotide sequence ID" value="NZ_BSSD01000003.1"/>
</dbReference>
<name>A0A9W6QIC7_9PSEU</name>
<feature type="signal peptide" evidence="1">
    <location>
        <begin position="1"/>
        <end position="27"/>
    </location>
</feature>
<organism evidence="2 3">
    <name type="scientific">Actinokineospora globicatena</name>
    <dbReference type="NCBI Taxonomy" id="103729"/>
    <lineage>
        <taxon>Bacteria</taxon>
        <taxon>Bacillati</taxon>
        <taxon>Actinomycetota</taxon>
        <taxon>Actinomycetes</taxon>
        <taxon>Pseudonocardiales</taxon>
        <taxon>Pseudonocardiaceae</taxon>
        <taxon>Actinokineospora</taxon>
    </lineage>
</organism>